<sequence length="152" mass="16487">MSTGLALATVLGLLVAGPIALMRVPTHLQLTVTETALVIEPQGLDRWWAGTGRIEVPLAAIASIRIVPRSEAPAVAHRHRLRPGALHLTGKITAGVHDGTFWDVRDGDQLLMITCRPEAEFKALVLQFANPFATLTRTRTVVAHRATRSTTF</sequence>
<dbReference type="Proteomes" id="UP001058003">
    <property type="component" value="Chromosome"/>
</dbReference>
<dbReference type="AlphaFoldDB" id="A0A9Q9IGR5"/>
<reference evidence="1" key="1">
    <citation type="submission" date="2021-04" db="EMBL/GenBank/DDBJ databases">
        <title>Dactylosporangium aurantiacum NRRL B-8018 full assembly.</title>
        <authorList>
            <person name="Hartkoorn R.C."/>
            <person name="Beaudoing E."/>
            <person name="Hot D."/>
        </authorList>
    </citation>
    <scope>NUCLEOTIDE SEQUENCE</scope>
    <source>
        <strain evidence="1">NRRL B-8018</strain>
    </source>
</reference>
<evidence type="ECO:0000313" key="1">
    <source>
        <dbReference type="EMBL" id="UWZ54378.1"/>
    </source>
</evidence>
<dbReference type="EMBL" id="CP073767">
    <property type="protein sequence ID" value="UWZ54378.1"/>
    <property type="molecule type" value="Genomic_DNA"/>
</dbReference>
<evidence type="ECO:0000313" key="2">
    <source>
        <dbReference type="Proteomes" id="UP001058003"/>
    </source>
</evidence>
<dbReference type="RefSeq" id="WP_156090169.1">
    <property type="nucleotide sequence ID" value="NZ_CP073767.1"/>
</dbReference>
<proteinExistence type="predicted"/>
<name>A0A9Q9IGR5_9ACTN</name>
<accession>A0A9Q9IGR5</accession>
<dbReference type="OrthoDB" id="530515at2"/>
<dbReference type="KEGG" id="daur:Daura_49395"/>
<keyword evidence="2" id="KW-1185">Reference proteome</keyword>
<protein>
    <submittedName>
        <fullName evidence="1">Uncharacterized protein</fullName>
    </submittedName>
</protein>
<organism evidence="1 2">
    <name type="scientific">Dactylosporangium aurantiacum</name>
    <dbReference type="NCBI Taxonomy" id="35754"/>
    <lineage>
        <taxon>Bacteria</taxon>
        <taxon>Bacillati</taxon>
        <taxon>Actinomycetota</taxon>
        <taxon>Actinomycetes</taxon>
        <taxon>Micromonosporales</taxon>
        <taxon>Micromonosporaceae</taxon>
        <taxon>Dactylosporangium</taxon>
    </lineage>
</organism>
<gene>
    <name evidence="1" type="ORF">Daura_49395</name>
</gene>